<proteinExistence type="predicted"/>
<dbReference type="Gene3D" id="3.40.50.2300">
    <property type="match status" value="1"/>
</dbReference>
<keyword evidence="1" id="KW-0813">Transport</keyword>
<evidence type="ECO:0000256" key="4">
    <source>
        <dbReference type="ARBA" id="ARBA00022679"/>
    </source>
</evidence>
<keyword evidence="4 9" id="KW-0808">Transferase</keyword>
<organism evidence="9 10">
    <name type="scientific">Candidatus Clostridium stratigraminis</name>
    <dbReference type="NCBI Taxonomy" id="3381661"/>
    <lineage>
        <taxon>Bacteria</taxon>
        <taxon>Bacillati</taxon>
        <taxon>Bacillota</taxon>
        <taxon>Clostridia</taxon>
        <taxon>Eubacteriales</taxon>
        <taxon>Clostridiaceae</taxon>
        <taxon>Clostridium</taxon>
    </lineage>
</organism>
<name>A0ABW8SZU2_9CLOT</name>
<feature type="modified residue" description="Phosphocysteine; by EIIA" evidence="7">
    <location>
        <position position="8"/>
    </location>
</feature>
<keyword evidence="3 9" id="KW-0762">Sugar transport</keyword>
<evidence type="ECO:0000313" key="10">
    <source>
        <dbReference type="Proteomes" id="UP001623591"/>
    </source>
</evidence>
<sequence>MKRITLVCGAGMSTSLLVVKMEQAAAKLGVEAKIIAVAEAELKHHIDDTDVLLLGPQVRFLLNKYKTAYEPKGIVVDVINSIDYGMMNGEKVLNYALSLFK</sequence>
<dbReference type="RefSeq" id="WP_406768224.1">
    <property type="nucleotide sequence ID" value="NZ_JBJHZZ010000001.1"/>
</dbReference>
<comment type="caution">
    <text evidence="9">The sequence shown here is derived from an EMBL/GenBank/DDBJ whole genome shotgun (WGS) entry which is preliminary data.</text>
</comment>
<dbReference type="Pfam" id="PF02302">
    <property type="entry name" value="PTS_IIB"/>
    <property type="match status" value="1"/>
</dbReference>
<feature type="domain" description="PTS EIIB type-3" evidence="8">
    <location>
        <begin position="1"/>
        <end position="101"/>
    </location>
</feature>
<accession>A0ABW8SZU2</accession>
<dbReference type="Proteomes" id="UP001623591">
    <property type="component" value="Unassembled WGS sequence"/>
</dbReference>
<dbReference type="EMBL" id="JBJHZZ010000001">
    <property type="protein sequence ID" value="MFL0245770.1"/>
    <property type="molecule type" value="Genomic_DNA"/>
</dbReference>
<protein>
    <submittedName>
        <fullName evidence="9">PTS sugar transporter subunit IIB</fullName>
        <ecNumber evidence="9">2.7.1.-</ecNumber>
    </submittedName>
</protein>
<evidence type="ECO:0000256" key="2">
    <source>
        <dbReference type="ARBA" id="ARBA00022553"/>
    </source>
</evidence>
<evidence type="ECO:0000256" key="6">
    <source>
        <dbReference type="ARBA" id="ARBA00022777"/>
    </source>
</evidence>
<dbReference type="InterPro" id="IPR051819">
    <property type="entry name" value="PTS_sugar-specific_EIIB"/>
</dbReference>
<dbReference type="PROSITE" id="PS51100">
    <property type="entry name" value="PTS_EIIB_TYPE_3"/>
    <property type="match status" value="1"/>
</dbReference>
<dbReference type="SUPFAM" id="SSF52794">
    <property type="entry name" value="PTS system IIB component-like"/>
    <property type="match status" value="1"/>
</dbReference>
<keyword evidence="10" id="KW-1185">Reference proteome</keyword>
<reference evidence="9 10" key="1">
    <citation type="submission" date="2024-11" db="EMBL/GenBank/DDBJ databases">
        <authorList>
            <person name="Heng Y.C."/>
            <person name="Lim A.C.H."/>
            <person name="Lee J.K.Y."/>
            <person name="Kittelmann S."/>
        </authorList>
    </citation>
    <scope>NUCLEOTIDE SEQUENCE [LARGE SCALE GENOMIC DNA]</scope>
    <source>
        <strain evidence="9 10">WILCCON 0185</strain>
    </source>
</reference>
<evidence type="ECO:0000256" key="7">
    <source>
        <dbReference type="PROSITE-ProRule" id="PRU00423"/>
    </source>
</evidence>
<dbReference type="InterPro" id="IPR003501">
    <property type="entry name" value="PTS_EIIB_2/3"/>
</dbReference>
<keyword evidence="5" id="KW-0598">Phosphotransferase system</keyword>
<dbReference type="InterPro" id="IPR013012">
    <property type="entry name" value="PTS_EIIB_3"/>
</dbReference>
<dbReference type="CDD" id="cd05564">
    <property type="entry name" value="PTS_IIB_chitobiose_lichenan"/>
    <property type="match status" value="1"/>
</dbReference>
<evidence type="ECO:0000313" key="9">
    <source>
        <dbReference type="EMBL" id="MFL0245770.1"/>
    </source>
</evidence>
<evidence type="ECO:0000256" key="1">
    <source>
        <dbReference type="ARBA" id="ARBA00022448"/>
    </source>
</evidence>
<gene>
    <name evidence="9" type="ORF">ACJDUG_02115</name>
</gene>
<dbReference type="EC" id="2.7.1.-" evidence="9"/>
<evidence type="ECO:0000256" key="3">
    <source>
        <dbReference type="ARBA" id="ARBA00022597"/>
    </source>
</evidence>
<evidence type="ECO:0000259" key="8">
    <source>
        <dbReference type="PROSITE" id="PS51100"/>
    </source>
</evidence>
<dbReference type="PANTHER" id="PTHR34581:SF2">
    <property type="entry name" value="PTS SYSTEM N,N'-DIACETYLCHITOBIOSE-SPECIFIC EIIB COMPONENT"/>
    <property type="match status" value="1"/>
</dbReference>
<keyword evidence="6" id="KW-0418">Kinase</keyword>
<keyword evidence="2" id="KW-0597">Phosphoprotein</keyword>
<dbReference type="InterPro" id="IPR036095">
    <property type="entry name" value="PTS_EIIB-like_sf"/>
</dbReference>
<evidence type="ECO:0000256" key="5">
    <source>
        <dbReference type="ARBA" id="ARBA00022683"/>
    </source>
</evidence>
<dbReference type="PANTHER" id="PTHR34581">
    <property type="entry name" value="PTS SYSTEM N,N'-DIACETYLCHITOBIOSE-SPECIFIC EIIB COMPONENT"/>
    <property type="match status" value="1"/>
</dbReference>
<dbReference type="GO" id="GO:0016740">
    <property type="term" value="F:transferase activity"/>
    <property type="evidence" value="ECO:0007669"/>
    <property type="project" value="UniProtKB-KW"/>
</dbReference>